<dbReference type="RefSeq" id="WP_184229904.1">
    <property type="nucleotide sequence ID" value="NZ_JACHEC010000001.1"/>
</dbReference>
<feature type="transmembrane region" description="Helical" evidence="5">
    <location>
        <begin position="12"/>
        <end position="37"/>
    </location>
</feature>
<keyword evidence="6" id="KW-0282">Flagellum</keyword>
<evidence type="ECO:0000256" key="5">
    <source>
        <dbReference type="SAM" id="Phobius"/>
    </source>
</evidence>
<dbReference type="AlphaFoldDB" id="A0A7J9S3Z7"/>
<dbReference type="NCBIfam" id="TIGR02537">
    <property type="entry name" value="arch_flag_Nterm"/>
    <property type="match status" value="1"/>
</dbReference>
<evidence type="ECO:0000256" key="3">
    <source>
        <dbReference type="ARBA" id="ARBA00022440"/>
    </source>
</evidence>
<keyword evidence="5" id="KW-0472">Membrane</keyword>
<name>A0A7J9S3Z7_METMI</name>
<comment type="subcellular location">
    <subcellularLocation>
        <location evidence="1 4">Archaeal flagellum</location>
    </subcellularLocation>
</comment>
<dbReference type="GO" id="GO:0005198">
    <property type="term" value="F:structural molecule activity"/>
    <property type="evidence" value="ECO:0007669"/>
    <property type="project" value="InterPro"/>
</dbReference>
<keyword evidence="5" id="KW-0812">Transmembrane</keyword>
<comment type="caution">
    <text evidence="6">The sequence shown here is derived from an EMBL/GenBank/DDBJ whole genome shotgun (WGS) entry which is preliminary data.</text>
</comment>
<comment type="similarity">
    <text evidence="2 4">Belongs to the archaeal flagellin family.</text>
</comment>
<dbReference type="GO" id="GO:0097589">
    <property type="term" value="C:archaeal-type flagellum"/>
    <property type="evidence" value="ECO:0007669"/>
    <property type="project" value="UniProtKB-SubCell"/>
</dbReference>
<gene>
    <name evidence="6" type="ORF">HNP92_000806</name>
</gene>
<comment type="function">
    <text evidence="4">Flagellin is the subunit protein which polymerizes to form the filaments of archaeal flagella.</text>
</comment>
<reference evidence="6 7" key="1">
    <citation type="submission" date="2020-08" db="EMBL/GenBank/DDBJ databases">
        <title>Genomic Encyclopedia of Type Strains, Phase IV (KMG-V): Genome sequencing to study the core and pangenomes of soil and plant-associated prokaryotes.</title>
        <authorList>
            <person name="Whitman W."/>
        </authorList>
    </citation>
    <scope>NUCLEOTIDE SEQUENCE [LARGE SCALE GENOMIC DNA]</scope>
    <source>
        <strain evidence="6 7">C11</strain>
    </source>
</reference>
<evidence type="ECO:0000313" key="7">
    <source>
        <dbReference type="Proteomes" id="UP000536195"/>
    </source>
</evidence>
<organism evidence="6 7">
    <name type="scientific">Methanococcus maripaludis</name>
    <name type="common">Methanococcus deltae</name>
    <dbReference type="NCBI Taxonomy" id="39152"/>
    <lineage>
        <taxon>Archaea</taxon>
        <taxon>Methanobacteriati</taxon>
        <taxon>Methanobacteriota</taxon>
        <taxon>Methanomada group</taxon>
        <taxon>Methanococci</taxon>
        <taxon>Methanococcales</taxon>
        <taxon>Methanococcaceae</taxon>
        <taxon>Methanococcus</taxon>
    </lineage>
</organism>
<keyword evidence="6" id="KW-0969">Cilium</keyword>
<evidence type="ECO:0000256" key="2">
    <source>
        <dbReference type="ARBA" id="ARBA00010256"/>
    </source>
</evidence>
<dbReference type="EMBL" id="JACHEC010000001">
    <property type="protein sequence ID" value="MBB6401521.1"/>
    <property type="molecule type" value="Genomic_DNA"/>
</dbReference>
<evidence type="ECO:0000256" key="4">
    <source>
        <dbReference type="RuleBase" id="RU361282"/>
    </source>
</evidence>
<evidence type="ECO:0000313" key="6">
    <source>
        <dbReference type="EMBL" id="MBB6401521.1"/>
    </source>
</evidence>
<dbReference type="Proteomes" id="UP000536195">
    <property type="component" value="Unassembled WGS sequence"/>
</dbReference>
<dbReference type="PANTHER" id="PTHR35903:SF1">
    <property type="entry name" value="FLAGELLIN B1"/>
    <property type="match status" value="1"/>
</dbReference>
<sequence length="211" mass="21962">MKITEFLKNKKGASGIGTLIVFIAMVLVAAVAASVLINTSGFLQQKASTTGKESTEQVASGLQVVGVTGHKGTTDIDLMAIYISPNAGSAGIDLTQAKVMLDYEGISAILTYNDTTAIASSNQNIFALSDNATATSFQLIPLQDYDSSVINSAVLNKGDLVVILVDASAAFGNEVSERKTVSGKIQPEFGAPGIISFTTPAAYTDTVFELQ</sequence>
<proteinExistence type="inferred from homology"/>
<dbReference type="GO" id="GO:0097588">
    <property type="term" value="P:archaeal or bacterial-type flagellum-dependent cell motility"/>
    <property type="evidence" value="ECO:0007669"/>
    <property type="project" value="InterPro"/>
</dbReference>
<keyword evidence="6" id="KW-0966">Cell projection</keyword>
<dbReference type="InterPro" id="IPR013373">
    <property type="entry name" value="Flagellin/pilin_N_arc"/>
</dbReference>
<accession>A0A7J9S3Z7</accession>
<keyword evidence="5" id="KW-1133">Transmembrane helix</keyword>
<keyword evidence="3 4" id="KW-0974">Archaeal flagellum</keyword>
<dbReference type="Pfam" id="PF01917">
    <property type="entry name" value="Flagellin_arch-type"/>
    <property type="match status" value="1"/>
</dbReference>
<protein>
    <recommendedName>
        <fullName evidence="4">Flagellin</fullName>
    </recommendedName>
</protein>
<dbReference type="InterPro" id="IPR002774">
    <property type="entry name" value="Flagellin_arc-type"/>
</dbReference>
<evidence type="ECO:0000256" key="1">
    <source>
        <dbReference type="ARBA" id="ARBA00004618"/>
    </source>
</evidence>
<dbReference type="NCBIfam" id="NF006325">
    <property type="entry name" value="PRK08541.1"/>
    <property type="match status" value="1"/>
</dbReference>
<dbReference type="PANTHER" id="PTHR35903">
    <property type="entry name" value="FLAGELLIN B1"/>
    <property type="match status" value="1"/>
</dbReference>